<feature type="region of interest" description="Disordered" evidence="1">
    <location>
        <begin position="1124"/>
        <end position="1163"/>
    </location>
</feature>
<sequence>MEAALTKGGAQTSAFQASRNPYKVRDKNLQKPIVEVETQGKIKYMGVPDDFWNPIELLIDRAQISTFNTFTQTWDAKDKPTREQLLGIDDDLFRPQPPAATELTSKQNLNSFTAVVDATSRHISEGEKRTDASMLPLHERWLLPEDALSICEKMIQGPKRATLEAAAGLPPELRMNFSDYRAISEKVCRGLLSLVEDEADTDAEGNGGGDASSSDDDSDGGPSERTPSRTPRSTILKKAKSEGESVGENREEEKSQKSVCLTEDGEVGEGEKAGGRVKPSPSFHLEDTKAGKKGGGKWKSAAGKIINRSSSRLERRSRRRPTLKRQMSAAGKLLSGNSAMAEILKNSHVASLFISKQVKNAVASLFSTFPSLVHSGWEALETAQVAHERAERAEKTAAELEKLKEALERENRRLSMKVGEERRGEKRRGEERRGEGREDERMRGDKEARTSCRLFFVTGVFTLQKNQMDHKGFTELFALLLMNGRQKEKRELLKKTSTKRVRTTRVQQTKETVEKLHEEDPTLLGPFGEEERKLMARQTPVLMDLEKELARYTERDWEQFKILAIGMKNKAVKQTRLRNDLEEARFQAKLAQDDAEALRTKAAKKASKSGLPPTIPRQSLRPVLERTQRLSRDAKAMRQEVQQTLSSSWESIGALLSSFGVNIETAFVKQRQEMDKMERKKEKELELEREKSKEQEKTKDETRVDSKQAEELEALKRKVEAHAEEATQLQSKCEDLEAELQEQKSARLQAEADLETLRLEEKTDRRVDAETERLREELQSALKEREGNEEKERKFQEELQRALEERLALEEELQTTKEAFRSQQEEKEMGAMMCQMMETEASSQPCEACGTRNVKETEKDKSTRSQEVQTDAVSGGGEDTGTRRARESGASPSSSALPMGIKSFVFPSPSTQDKGQKRQEPRPSLLGDLKPSNLAPISSALDQIPELTRSRRASLPVLYQQPAFRQPSRSSRAPGGEGSFVPASAGVPESDHPLHRWNPSNQNETPTSSASPGGPSMLDTFGSESARRQQPGWSKSFGHNASSSGGGLQHPSNLPGLRRQSVSFAGRLPPSSDTQRQTLGESRRPSGGTSLFGRVSGVSPQARRMVRRRASLMPISTQAQEFASATSASLQRSYVRPSRAPSAAGLPQSSGALGPSQGDGLQPQRRRISVNPALLMSSARSLASVSPDRQFDVGLPVTHADDRSEGQGPTSMNRKLSQGMTLSIEGASTPSEDDVSPGILRGDVFLNDEKATKRMSLLRSEREQAQRELYQGAAVRASAGSSSRESVKPETAVLTE</sequence>
<feature type="region of interest" description="Disordered" evidence="1">
    <location>
        <begin position="200"/>
        <end position="324"/>
    </location>
</feature>
<feature type="region of interest" description="Disordered" evidence="1">
    <location>
        <begin position="838"/>
        <end position="941"/>
    </location>
</feature>
<dbReference type="GO" id="GO:0051015">
    <property type="term" value="F:actin filament binding"/>
    <property type="evidence" value="ECO:0007669"/>
    <property type="project" value="TreeGrafter"/>
</dbReference>
<feature type="region of interest" description="Disordered" evidence="1">
    <location>
        <begin position="956"/>
        <end position="1103"/>
    </location>
</feature>
<feature type="region of interest" description="Disordered" evidence="1">
    <location>
        <begin position="494"/>
        <end position="517"/>
    </location>
</feature>
<evidence type="ECO:0000256" key="1">
    <source>
        <dbReference type="SAM" id="MobiDB-lite"/>
    </source>
</evidence>
<feature type="region of interest" description="Disordered" evidence="1">
    <location>
        <begin position="1269"/>
        <end position="1296"/>
    </location>
</feature>
<gene>
    <name evidence="2" type="ORF">Cvel_14572.t2.CR1</name>
</gene>
<organism evidence="2">
    <name type="scientific">Chromera velia CCMP2878</name>
    <dbReference type="NCBI Taxonomy" id="1169474"/>
    <lineage>
        <taxon>Eukaryota</taxon>
        <taxon>Sar</taxon>
        <taxon>Alveolata</taxon>
        <taxon>Colpodellida</taxon>
        <taxon>Chromeraceae</taxon>
        <taxon>Chromera</taxon>
    </lineage>
</organism>
<dbReference type="VEuPathDB" id="CryptoDB:Cvel_14572"/>
<dbReference type="PANTHER" id="PTHR45615:SF40">
    <property type="entry name" value="MYOSIN HEAVY CHAIN, NON-MUSCLE"/>
    <property type="match status" value="1"/>
</dbReference>
<accession>A0A0K6S5S1</accession>
<dbReference type="PANTHER" id="PTHR45615">
    <property type="entry name" value="MYOSIN HEAVY CHAIN, NON-MUSCLE"/>
    <property type="match status" value="1"/>
</dbReference>
<dbReference type="GO" id="GO:0032982">
    <property type="term" value="C:myosin filament"/>
    <property type="evidence" value="ECO:0007669"/>
    <property type="project" value="TreeGrafter"/>
</dbReference>
<evidence type="ECO:0000313" key="2">
    <source>
        <dbReference type="EMBL" id="CUC08992.1"/>
    </source>
</evidence>
<feature type="compositionally biased region" description="Basic and acidic residues" evidence="1">
    <location>
        <begin position="755"/>
        <end position="772"/>
    </location>
</feature>
<feature type="compositionally biased region" description="Low complexity" evidence="1">
    <location>
        <begin position="1272"/>
        <end position="1284"/>
    </location>
</feature>
<dbReference type="GO" id="GO:0005737">
    <property type="term" value="C:cytoplasm"/>
    <property type="evidence" value="ECO:0007669"/>
    <property type="project" value="TreeGrafter"/>
</dbReference>
<protein>
    <submittedName>
        <fullName evidence="2">Uncharacterized protein</fullName>
    </submittedName>
</protein>
<feature type="region of interest" description="Disordered" evidence="1">
    <location>
        <begin position="671"/>
        <end position="708"/>
    </location>
</feature>
<feature type="compositionally biased region" description="Low complexity" evidence="1">
    <location>
        <begin position="298"/>
        <end position="310"/>
    </location>
</feature>
<dbReference type="GO" id="GO:0016460">
    <property type="term" value="C:myosin II complex"/>
    <property type="evidence" value="ECO:0007669"/>
    <property type="project" value="TreeGrafter"/>
</dbReference>
<reference evidence="2" key="1">
    <citation type="submission" date="2014-11" db="EMBL/GenBank/DDBJ databases">
        <title>Molecular phylogeny of cliff fern family Woodsiaceae with morphological implications.</title>
        <authorList>
            <person name="Shao Y.-Z."/>
            <person name="Wei R."/>
            <person name="Zhang X.-C."/>
        </authorList>
    </citation>
    <scope>NUCLEOTIDE SEQUENCE</scope>
</reference>
<feature type="compositionally biased region" description="Basic and acidic residues" evidence="1">
    <location>
        <begin position="239"/>
        <end position="256"/>
    </location>
</feature>
<feature type="compositionally biased region" description="Low complexity" evidence="1">
    <location>
        <begin position="1005"/>
        <end position="1016"/>
    </location>
</feature>
<feature type="compositionally biased region" description="Polar residues" evidence="1">
    <location>
        <begin position="1031"/>
        <end position="1043"/>
    </location>
</feature>
<feature type="compositionally biased region" description="Polar residues" evidence="1">
    <location>
        <begin position="1071"/>
        <end position="1080"/>
    </location>
</feature>
<dbReference type="EMBL" id="CDMZ01000046">
    <property type="protein sequence ID" value="CUC08992.1"/>
    <property type="molecule type" value="Genomic_DNA"/>
</dbReference>
<name>A0A0K6S5S1_9ALVE</name>
<dbReference type="GO" id="GO:0000146">
    <property type="term" value="F:microfilament motor activity"/>
    <property type="evidence" value="ECO:0007669"/>
    <property type="project" value="TreeGrafter"/>
</dbReference>
<feature type="region of interest" description="Disordered" evidence="1">
    <location>
        <begin position="739"/>
        <end position="772"/>
    </location>
</feature>
<proteinExistence type="predicted"/>
<feature type="region of interest" description="Disordered" evidence="1">
    <location>
        <begin position="415"/>
        <end position="445"/>
    </location>
</feature>
<feature type="compositionally biased region" description="Basic and acidic residues" evidence="1">
    <location>
        <begin position="853"/>
        <end position="864"/>
    </location>
</feature>